<dbReference type="EMBL" id="JAKZHW010000001">
    <property type="protein sequence ID" value="MCH8616358.1"/>
    <property type="molecule type" value="Genomic_DNA"/>
</dbReference>
<feature type="signal peptide" evidence="2">
    <location>
        <begin position="1"/>
        <end position="27"/>
    </location>
</feature>
<dbReference type="PROSITE" id="PS50106">
    <property type="entry name" value="PDZ"/>
    <property type="match status" value="1"/>
</dbReference>
<dbReference type="SUPFAM" id="SSF50156">
    <property type="entry name" value="PDZ domain-like"/>
    <property type="match status" value="1"/>
</dbReference>
<keyword evidence="6" id="KW-1185">Reference proteome</keyword>
<organism evidence="5 6">
    <name type="scientific">Sphingomonas telluris</name>
    <dbReference type="NCBI Taxonomy" id="2907998"/>
    <lineage>
        <taxon>Bacteria</taxon>
        <taxon>Pseudomonadati</taxon>
        <taxon>Pseudomonadota</taxon>
        <taxon>Alphaproteobacteria</taxon>
        <taxon>Sphingomonadales</taxon>
        <taxon>Sphingomonadaceae</taxon>
        <taxon>Sphingomonas</taxon>
    </lineage>
</organism>
<dbReference type="InterPro" id="IPR001995">
    <property type="entry name" value="Peptidase_A2_cat"/>
</dbReference>
<dbReference type="Pfam" id="PF17820">
    <property type="entry name" value="PDZ_6"/>
    <property type="match status" value="1"/>
</dbReference>
<dbReference type="Gene3D" id="2.30.42.10">
    <property type="match status" value="1"/>
</dbReference>
<dbReference type="PROSITE" id="PS50175">
    <property type="entry name" value="ASP_PROT_RETROV"/>
    <property type="match status" value="1"/>
</dbReference>
<dbReference type="Gene3D" id="2.40.70.10">
    <property type="entry name" value="Acid Proteases"/>
    <property type="match status" value="1"/>
</dbReference>
<dbReference type="InterPro" id="IPR001478">
    <property type="entry name" value="PDZ"/>
</dbReference>
<keyword evidence="5" id="KW-0645">Protease</keyword>
<dbReference type="InterPro" id="IPR036034">
    <property type="entry name" value="PDZ_sf"/>
</dbReference>
<dbReference type="RefSeq" id="WP_241447160.1">
    <property type="nucleotide sequence ID" value="NZ_JAKZHW010000001.1"/>
</dbReference>
<accession>A0ABS9VN15</accession>
<evidence type="ECO:0000313" key="6">
    <source>
        <dbReference type="Proteomes" id="UP001203058"/>
    </source>
</evidence>
<proteinExistence type="predicted"/>
<evidence type="ECO:0000256" key="1">
    <source>
        <dbReference type="ARBA" id="ARBA00022801"/>
    </source>
</evidence>
<protein>
    <submittedName>
        <fullName evidence="5">Aspartyl protease family protein</fullName>
    </submittedName>
</protein>
<reference evidence="5 6" key="1">
    <citation type="submission" date="2022-03" db="EMBL/GenBank/DDBJ databases">
        <authorList>
            <person name="Jo J.-H."/>
            <person name="Im W.-T."/>
        </authorList>
    </citation>
    <scope>NUCLEOTIDE SEQUENCE [LARGE SCALE GENOMIC DNA]</scope>
    <source>
        <strain evidence="5 6">SM33</strain>
    </source>
</reference>
<dbReference type="InterPro" id="IPR041489">
    <property type="entry name" value="PDZ_6"/>
</dbReference>
<dbReference type="InterPro" id="IPR021109">
    <property type="entry name" value="Peptidase_aspartic_dom_sf"/>
</dbReference>
<dbReference type="Proteomes" id="UP001203058">
    <property type="component" value="Unassembled WGS sequence"/>
</dbReference>
<sequence length="397" mass="41640">MKRQTRIGLGLAAAVAAAALYPCFAAAQIATPTVSAVPGASADIPFELFRGNRIVLNGSVNGVETPMMLDSGAGVTTLDDDFARKIGLEPGMKITAQGTGGNEQGELVQNVTIQAGNLKLSGVTVLVLDLDRIGKVIGRPLPAVLGREVFVNSVMGLDFDKKLLTLSPAANFSAPAGATEVKLRREGTLHYLPIAIDGLPPVEAALDLGNGGALSVSKEYFDANPRLASLRYAVGLGGGVGGLHEDRRATIPTVTVGGFPLSGVPADFRSVAKGPYAGRANAGIQLFKPFHLTLDLGHDRLWLQRTDTPVDFPKDRAGMFMLLEDDHFNVLHVSPGSPADKAGLKKGDKIVSIDGERVGPGFYSSEHGDWSKDAAGTEAVITKADGETVKLTLADYY</sequence>
<keyword evidence="2" id="KW-0732">Signal</keyword>
<feature type="domain" description="Peptidase A2" evidence="4">
    <location>
        <begin position="65"/>
        <end position="141"/>
    </location>
</feature>
<dbReference type="GO" id="GO:0008233">
    <property type="term" value="F:peptidase activity"/>
    <property type="evidence" value="ECO:0007669"/>
    <property type="project" value="UniProtKB-KW"/>
</dbReference>
<feature type="chain" id="PRO_5045955696" evidence="2">
    <location>
        <begin position="28"/>
        <end position="397"/>
    </location>
</feature>
<dbReference type="InterPro" id="IPR034122">
    <property type="entry name" value="Retropepsin-like_bacterial"/>
</dbReference>
<evidence type="ECO:0000259" key="4">
    <source>
        <dbReference type="PROSITE" id="PS50175"/>
    </source>
</evidence>
<keyword evidence="1" id="KW-0378">Hydrolase</keyword>
<dbReference type="SUPFAM" id="SSF50630">
    <property type="entry name" value="Acid proteases"/>
    <property type="match status" value="1"/>
</dbReference>
<gene>
    <name evidence="5" type="ORF">LZ016_09635</name>
</gene>
<dbReference type="Pfam" id="PF13650">
    <property type="entry name" value="Asp_protease_2"/>
    <property type="match status" value="1"/>
</dbReference>
<name>A0ABS9VN15_9SPHN</name>
<evidence type="ECO:0000259" key="3">
    <source>
        <dbReference type="PROSITE" id="PS50106"/>
    </source>
</evidence>
<dbReference type="CDD" id="cd05483">
    <property type="entry name" value="retropepsin_like_bacteria"/>
    <property type="match status" value="1"/>
</dbReference>
<evidence type="ECO:0000313" key="5">
    <source>
        <dbReference type="EMBL" id="MCH8616358.1"/>
    </source>
</evidence>
<comment type="caution">
    <text evidence="5">The sequence shown here is derived from an EMBL/GenBank/DDBJ whole genome shotgun (WGS) entry which is preliminary data.</text>
</comment>
<feature type="domain" description="PDZ" evidence="3">
    <location>
        <begin position="300"/>
        <end position="358"/>
    </location>
</feature>
<evidence type="ECO:0000256" key="2">
    <source>
        <dbReference type="SAM" id="SignalP"/>
    </source>
</evidence>
<dbReference type="GO" id="GO:0006508">
    <property type="term" value="P:proteolysis"/>
    <property type="evidence" value="ECO:0007669"/>
    <property type="project" value="UniProtKB-KW"/>
</dbReference>